<evidence type="ECO:0000259" key="10">
    <source>
        <dbReference type="PROSITE" id="PS50103"/>
    </source>
</evidence>
<accession>A0A2I0AUN5</accession>
<keyword evidence="5 7" id="KW-0863">Zinc-finger</keyword>
<dbReference type="InterPro" id="IPR012677">
    <property type="entry name" value="Nucleotide-bd_a/b_plait_sf"/>
</dbReference>
<feature type="binding site" evidence="8">
    <location>
        <position position="549"/>
    </location>
    <ligand>
        <name>S-adenosyl-L-methionine</name>
        <dbReference type="ChEBI" id="CHEBI:59789"/>
    </ligand>
</feature>
<keyword evidence="4 7" id="KW-0479">Metal-binding</keyword>
<dbReference type="PANTHER" id="PTHR45904:SF2">
    <property type="entry name" value="TRNA (URACIL-5-)-METHYLTRANSFERASE HOMOLOG A"/>
    <property type="match status" value="1"/>
</dbReference>
<dbReference type="InterPro" id="IPR029063">
    <property type="entry name" value="SAM-dependent_MTases_sf"/>
</dbReference>
<comment type="caution">
    <text evidence="8">Lacks conserved residue(s) required for the propagation of feature annotation.</text>
</comment>
<feature type="compositionally biased region" description="Low complexity" evidence="9">
    <location>
        <begin position="11"/>
        <end position="23"/>
    </location>
</feature>
<evidence type="ECO:0000313" key="11">
    <source>
        <dbReference type="EMBL" id="PKA59260.1"/>
    </source>
</evidence>
<dbReference type="OrthoDB" id="10250660at2759"/>
<dbReference type="SMART" id="SM00356">
    <property type="entry name" value="ZnF_C3H1"/>
    <property type="match status" value="1"/>
</dbReference>
<gene>
    <name evidence="11" type="ORF">AXF42_Ash001354</name>
</gene>
<evidence type="ECO:0000256" key="6">
    <source>
        <dbReference type="ARBA" id="ARBA00022833"/>
    </source>
</evidence>
<feature type="compositionally biased region" description="Acidic residues" evidence="9">
    <location>
        <begin position="1"/>
        <end position="10"/>
    </location>
</feature>
<dbReference type="Gene3D" id="2.40.50.1070">
    <property type="match status" value="2"/>
</dbReference>
<dbReference type="GO" id="GO:0006396">
    <property type="term" value="P:RNA processing"/>
    <property type="evidence" value="ECO:0007669"/>
    <property type="project" value="InterPro"/>
</dbReference>
<feature type="zinc finger region" description="C3H1-type" evidence="7">
    <location>
        <begin position="68"/>
        <end position="98"/>
    </location>
</feature>
<dbReference type="PROSITE" id="PS51687">
    <property type="entry name" value="SAM_MT_RNA_M5U"/>
    <property type="match status" value="1"/>
</dbReference>
<dbReference type="Gene3D" id="4.10.1000.10">
    <property type="entry name" value="Zinc finger, CCCH-type"/>
    <property type="match status" value="1"/>
</dbReference>
<evidence type="ECO:0000256" key="7">
    <source>
        <dbReference type="PROSITE-ProRule" id="PRU00723"/>
    </source>
</evidence>
<evidence type="ECO:0000313" key="12">
    <source>
        <dbReference type="Proteomes" id="UP000236161"/>
    </source>
</evidence>
<dbReference type="EMBL" id="KZ451950">
    <property type="protein sequence ID" value="PKA59260.1"/>
    <property type="molecule type" value="Genomic_DNA"/>
</dbReference>
<dbReference type="InterPro" id="IPR045850">
    <property type="entry name" value="TRM2_met"/>
</dbReference>
<dbReference type="GO" id="GO:0008173">
    <property type="term" value="F:RNA methyltransferase activity"/>
    <property type="evidence" value="ECO:0007669"/>
    <property type="project" value="InterPro"/>
</dbReference>
<evidence type="ECO:0000256" key="9">
    <source>
        <dbReference type="SAM" id="MobiDB-lite"/>
    </source>
</evidence>
<dbReference type="SUPFAM" id="SSF90229">
    <property type="entry name" value="CCCH zinc finger"/>
    <property type="match status" value="1"/>
</dbReference>
<keyword evidence="1 8" id="KW-0489">Methyltransferase</keyword>
<sequence>MIDMEVEAADETTSPANATAAPSEPEEAERCDGSDLLVKRKREDNDEQNQIDGSGIVGEGIGPGRDYLWKTSLCSFFRRSRAGVCRHGDACRYAHGEAELRPRPGNTWDPTSDRAKKLLKGNAGEVEKKKDAPVDLTILDKCLIGLPRKWASDKLKSFLDELASFSFCAICPDFEISYNTAKKKKGMTVGFVSFQNACQIETAMEVLKEKSSNGKQIEVADAVRRSQDKKHNVENSKNSISIEEHSCHASSIVIQDDFADTSIVEGIVSKTKNVRDVVTPLANMSYIDQLEYKKNSLIQTLKRLTRNARKACPDVVPLPEWVLKSREIGGLPCKLEGVLESPLIEGYRNKCEFSVGYSLEGEKTVGFMLGNFREGMTAVEQPDTCPNVSRISCKYAKIFQDFLLASEFPVWNRIDNSGFWRQFTVREGRSSGQVAPNESADVGIAEVMLIIQVCSLGFEEQMRNEFNRMAHALAHGAAISSPPLPLTAIVVQDHKGISNAASADCPLITLQIPKVGGCSVPEMVVATEPRIHDYICNLRFSISPTAFFQVNTFAAERLYNLSGEWAELSKDTLLFDICCGTGTIGLSLAHLVGMRPSGHQQAPTTPPLPLPPLLALWHATAVLFLASCASPSVLTTATPPPAGELARRRRRRLPAVGLLLLFASIFRWLIPLARAGEPTILVLMIRRVRLSQQFNASTSLSFPYTSVSSTCNICSPLAVTLYTGSFVCCGSLL</sequence>
<organism evidence="11 12">
    <name type="scientific">Apostasia shenzhenica</name>
    <dbReference type="NCBI Taxonomy" id="1088818"/>
    <lineage>
        <taxon>Eukaryota</taxon>
        <taxon>Viridiplantae</taxon>
        <taxon>Streptophyta</taxon>
        <taxon>Embryophyta</taxon>
        <taxon>Tracheophyta</taxon>
        <taxon>Spermatophyta</taxon>
        <taxon>Magnoliopsida</taxon>
        <taxon>Liliopsida</taxon>
        <taxon>Asparagales</taxon>
        <taxon>Orchidaceae</taxon>
        <taxon>Apostasioideae</taxon>
        <taxon>Apostasia</taxon>
    </lineage>
</organism>
<feature type="region of interest" description="Disordered" evidence="9">
    <location>
        <begin position="1"/>
        <end position="33"/>
    </location>
</feature>
<evidence type="ECO:0000256" key="5">
    <source>
        <dbReference type="ARBA" id="ARBA00022771"/>
    </source>
</evidence>
<dbReference type="STRING" id="1088818.A0A2I0AUN5"/>
<dbReference type="GO" id="GO:0032259">
    <property type="term" value="P:methylation"/>
    <property type="evidence" value="ECO:0007669"/>
    <property type="project" value="UniProtKB-KW"/>
</dbReference>
<dbReference type="InterPro" id="IPR010280">
    <property type="entry name" value="U5_MeTrfase_fam"/>
</dbReference>
<keyword evidence="3 8" id="KW-0949">S-adenosyl-L-methionine</keyword>
<proteinExistence type="inferred from homology"/>
<comment type="similarity">
    <text evidence="8">Belongs to the class I-like SAM-binding methyltransferase superfamily. RNA M5U methyltransferase family.</text>
</comment>
<dbReference type="Pfam" id="PF00642">
    <property type="entry name" value="zf-CCCH"/>
    <property type="match status" value="1"/>
</dbReference>
<dbReference type="InterPro" id="IPR000571">
    <property type="entry name" value="Znf_CCCH"/>
</dbReference>
<evidence type="ECO:0000256" key="1">
    <source>
        <dbReference type="ARBA" id="ARBA00022603"/>
    </source>
</evidence>
<evidence type="ECO:0000256" key="3">
    <source>
        <dbReference type="ARBA" id="ARBA00022691"/>
    </source>
</evidence>
<evidence type="ECO:0000256" key="8">
    <source>
        <dbReference type="PROSITE-ProRule" id="PRU01024"/>
    </source>
</evidence>
<dbReference type="InterPro" id="IPR036855">
    <property type="entry name" value="Znf_CCCH_sf"/>
</dbReference>
<feature type="domain" description="C3H1-type" evidence="10">
    <location>
        <begin position="68"/>
        <end position="98"/>
    </location>
</feature>
<dbReference type="Proteomes" id="UP000236161">
    <property type="component" value="Unassembled WGS sequence"/>
</dbReference>
<dbReference type="PANTHER" id="PTHR45904">
    <property type="entry name" value="TRNA (URACIL-5-)-METHYLTRANSFERASE"/>
    <property type="match status" value="1"/>
</dbReference>
<protein>
    <submittedName>
        <fullName evidence="11">Zinc finger CCCH domain-containing protein 24</fullName>
    </submittedName>
</protein>
<dbReference type="Gene3D" id="3.30.70.330">
    <property type="match status" value="1"/>
</dbReference>
<dbReference type="Gene3D" id="3.40.50.150">
    <property type="entry name" value="Vaccinia Virus protein VP39"/>
    <property type="match status" value="2"/>
</dbReference>
<keyword evidence="12" id="KW-1185">Reference proteome</keyword>
<dbReference type="GO" id="GO:0003723">
    <property type="term" value="F:RNA binding"/>
    <property type="evidence" value="ECO:0007669"/>
    <property type="project" value="TreeGrafter"/>
</dbReference>
<dbReference type="SUPFAM" id="SSF53335">
    <property type="entry name" value="S-adenosyl-L-methionine-dependent methyltransferases"/>
    <property type="match status" value="2"/>
</dbReference>
<name>A0A2I0AUN5_9ASPA</name>
<keyword evidence="6 7" id="KW-0862">Zinc</keyword>
<evidence type="ECO:0000256" key="4">
    <source>
        <dbReference type="ARBA" id="ARBA00022723"/>
    </source>
</evidence>
<dbReference type="PROSITE" id="PS50103">
    <property type="entry name" value="ZF_C3H1"/>
    <property type="match status" value="1"/>
</dbReference>
<evidence type="ECO:0000256" key="2">
    <source>
        <dbReference type="ARBA" id="ARBA00022679"/>
    </source>
</evidence>
<keyword evidence="2 8" id="KW-0808">Transferase</keyword>
<reference evidence="11 12" key="1">
    <citation type="journal article" date="2017" name="Nature">
        <title>The Apostasia genome and the evolution of orchids.</title>
        <authorList>
            <person name="Zhang G.Q."/>
            <person name="Liu K.W."/>
            <person name="Li Z."/>
            <person name="Lohaus R."/>
            <person name="Hsiao Y.Y."/>
            <person name="Niu S.C."/>
            <person name="Wang J.Y."/>
            <person name="Lin Y.C."/>
            <person name="Xu Q."/>
            <person name="Chen L.J."/>
            <person name="Yoshida K."/>
            <person name="Fujiwara S."/>
            <person name="Wang Z.W."/>
            <person name="Zhang Y.Q."/>
            <person name="Mitsuda N."/>
            <person name="Wang M."/>
            <person name="Liu G.H."/>
            <person name="Pecoraro L."/>
            <person name="Huang H.X."/>
            <person name="Xiao X.J."/>
            <person name="Lin M."/>
            <person name="Wu X.Y."/>
            <person name="Wu W.L."/>
            <person name="Chen Y.Y."/>
            <person name="Chang S.B."/>
            <person name="Sakamoto S."/>
            <person name="Ohme-Takagi M."/>
            <person name="Yagi M."/>
            <person name="Zeng S.J."/>
            <person name="Shen C.Y."/>
            <person name="Yeh C.M."/>
            <person name="Luo Y.B."/>
            <person name="Tsai W.C."/>
            <person name="Van de Peer Y."/>
            <person name="Liu Z.J."/>
        </authorList>
    </citation>
    <scope>NUCLEOTIDE SEQUENCE [LARGE SCALE GENOMIC DNA]</scope>
    <source>
        <strain evidence="12">cv. Shenzhen</strain>
        <tissue evidence="11">Stem</tissue>
    </source>
</reference>
<dbReference type="GO" id="GO:0008270">
    <property type="term" value="F:zinc ion binding"/>
    <property type="evidence" value="ECO:0007669"/>
    <property type="project" value="UniProtKB-KW"/>
</dbReference>
<dbReference type="AlphaFoldDB" id="A0A2I0AUN5"/>